<evidence type="ECO:0000256" key="3">
    <source>
        <dbReference type="ARBA" id="ARBA00023242"/>
    </source>
</evidence>
<evidence type="ECO:0000256" key="7">
    <source>
        <dbReference type="SAM" id="MobiDB-lite"/>
    </source>
</evidence>
<keyword evidence="2 6" id="KW-0378">Hydrolase</keyword>
<feature type="compositionally biased region" description="Low complexity" evidence="7">
    <location>
        <begin position="709"/>
        <end position="719"/>
    </location>
</feature>
<dbReference type="AlphaFoldDB" id="A0A1V2LL32"/>
<dbReference type="GO" id="GO:0005634">
    <property type="term" value="C:nucleus"/>
    <property type="evidence" value="ECO:0007669"/>
    <property type="project" value="UniProtKB-SubCell"/>
</dbReference>
<evidence type="ECO:0000256" key="5">
    <source>
        <dbReference type="ARBA" id="ARBA00048336"/>
    </source>
</evidence>
<evidence type="ECO:0000256" key="1">
    <source>
        <dbReference type="ARBA" id="ARBA00004123"/>
    </source>
</evidence>
<dbReference type="InterPro" id="IPR036420">
    <property type="entry name" value="BRCT_dom_sf"/>
</dbReference>
<dbReference type="SUPFAM" id="SSF56784">
    <property type="entry name" value="HAD-like"/>
    <property type="match status" value="1"/>
</dbReference>
<reference evidence="11" key="1">
    <citation type="journal article" date="2017" name="Genome Announc.">
        <title>Genome sequences of Cyberlindnera fabianii 65, Pichia kudriavzevii 129, and Saccharomyces cerevisiae 131 isolated from fermented masau fruits in Zimbabwe.</title>
        <authorList>
            <person name="van Rijswijck I.M.H."/>
            <person name="Derks M.F.L."/>
            <person name="Abee T."/>
            <person name="de Ridder D."/>
            <person name="Smid E.J."/>
        </authorList>
    </citation>
    <scope>NUCLEOTIDE SEQUENCE [LARGE SCALE GENOMIC DNA]</scope>
    <source>
        <strain evidence="11">129</strain>
    </source>
</reference>
<accession>A0A1V2LL32</accession>
<dbReference type="InterPro" id="IPR004274">
    <property type="entry name" value="FCP1_dom"/>
</dbReference>
<dbReference type="CDD" id="cd07521">
    <property type="entry name" value="HAD_FCP1-like"/>
    <property type="match status" value="1"/>
</dbReference>
<protein>
    <recommendedName>
        <fullName evidence="6">RNA polymerase II subunit A C-terminal domain phosphatase</fullName>
        <ecNumber evidence="6">3.1.3.16</ecNumber>
    </recommendedName>
</protein>
<comment type="function">
    <text evidence="6">This promotes the activity of RNA polymerase II.</text>
</comment>
<evidence type="ECO:0000313" key="11">
    <source>
        <dbReference type="Proteomes" id="UP000189274"/>
    </source>
</evidence>
<sequence>MSDQEITKVYLPKSILYPITVLKVHVKKDEKIQKYQRIITYKYYDYEPVPISEVEDEVADESERQLKKVENVGTYDSSVNGVVKNILVKANDEIRDAHQHILEVLEPCAHPIQFGGLCAVCGKVVEEEETGYRAAISMAHQTTNLKVSSKEAENIERSSTDRLLQEKKLSLVVDLDQTVIHVTVDPTIGEWMSDPSNPNYGALKDVKTFALEEPPFIPVNYHGPPIQPIKRWYYVKLRPQLETFLEKMNEKYEMHIYTMATRKYAENIAKIIDPDGIYFGERILSRDESGSLTQKSLERLFPVDTSMVVIIDDRGDVWNWSPNLIKVVPYDFFLGIGDINSSFLPRQQALLGPSKRRKSVSILEEMIINEEDKKMDENPIDDDSEEARDEDEGEKEPKTKAFTVKGIDGSNSTVSSPIDRLIELTDTPEDPNLLIVQETERTNALEQQEHDRPLKRLQENLDKIIEEESGNITTEGNPTFTSEKTDFAMKHKVEDRETHNLLYDDDKELQYLSQALTRIHNEFYFEFKSEPGQEKLRSLPDVKDIMIEMKSFVFKDCIFLLSGILPLGTKLDHADIVIWAKSFGATFVENYTTSVTHVICKNAGTFKVRLAKSVDENVKVVNPDWLFACMSLWDRIPEDEYTVEVENLLSKSQVDDYLEFHGKNDSSLKKSLDWEEIDNEMKEFMGSDYEDSDEDDDNEEAVGGSLQELEANGENNNGEGDSKADSVNESDEQTSMVHVNDAQNKDIEAVKRKLETDNSTEVEDRKRQHTEEDSISEDEFEKELLEHLADLE</sequence>
<dbReference type="NCBIfam" id="TIGR02250">
    <property type="entry name" value="FCP1_euk"/>
    <property type="match status" value="1"/>
</dbReference>
<feature type="domain" description="BRCT" evidence="8">
    <location>
        <begin position="549"/>
        <end position="643"/>
    </location>
</feature>
<evidence type="ECO:0000313" key="10">
    <source>
        <dbReference type="EMBL" id="ONH73646.1"/>
    </source>
</evidence>
<dbReference type="GO" id="GO:0008420">
    <property type="term" value="F:RNA polymerase II CTD heptapeptide repeat phosphatase activity"/>
    <property type="evidence" value="ECO:0007669"/>
    <property type="project" value="UniProtKB-UniRule"/>
</dbReference>
<dbReference type="InterPro" id="IPR039189">
    <property type="entry name" value="Fcp1"/>
</dbReference>
<dbReference type="Gene3D" id="3.40.50.1000">
    <property type="entry name" value="HAD superfamily/HAD-like"/>
    <property type="match status" value="1"/>
</dbReference>
<keyword evidence="3 6" id="KW-0539">Nucleus</keyword>
<dbReference type="InterPro" id="IPR023214">
    <property type="entry name" value="HAD_sf"/>
</dbReference>
<dbReference type="Pfam" id="PF00533">
    <property type="entry name" value="BRCT"/>
    <property type="match status" value="1"/>
</dbReference>
<feature type="compositionally biased region" description="Basic and acidic residues" evidence="7">
    <location>
        <begin position="743"/>
        <end position="772"/>
    </location>
</feature>
<feature type="region of interest" description="Disordered" evidence="7">
    <location>
        <begin position="709"/>
        <end position="781"/>
    </location>
</feature>
<evidence type="ECO:0000256" key="4">
    <source>
        <dbReference type="ARBA" id="ARBA00047761"/>
    </source>
</evidence>
<feature type="region of interest" description="Disordered" evidence="7">
    <location>
        <begin position="370"/>
        <end position="397"/>
    </location>
</feature>
<dbReference type="InterPro" id="IPR036412">
    <property type="entry name" value="HAD-like_sf"/>
</dbReference>
<dbReference type="PROSITE" id="PS50172">
    <property type="entry name" value="BRCT"/>
    <property type="match status" value="1"/>
</dbReference>
<comment type="caution">
    <text evidence="10">The sequence shown here is derived from an EMBL/GenBank/DDBJ whole genome shotgun (WGS) entry which is preliminary data.</text>
</comment>
<dbReference type="VEuPathDB" id="FungiDB:C5L36_0A07730"/>
<proteinExistence type="predicted"/>
<dbReference type="SMART" id="SM00577">
    <property type="entry name" value="CPDc"/>
    <property type="match status" value="1"/>
</dbReference>
<evidence type="ECO:0000259" key="9">
    <source>
        <dbReference type="PROSITE" id="PS50969"/>
    </source>
</evidence>
<dbReference type="Proteomes" id="UP000189274">
    <property type="component" value="Unassembled WGS sequence"/>
</dbReference>
<name>A0A1V2LL32_PICKU</name>
<evidence type="ECO:0000256" key="2">
    <source>
        <dbReference type="ARBA" id="ARBA00022801"/>
    </source>
</evidence>
<feature type="compositionally biased region" description="Acidic residues" evidence="7">
    <location>
        <begin position="378"/>
        <end position="394"/>
    </location>
</feature>
<evidence type="ECO:0000256" key="6">
    <source>
        <dbReference type="RuleBase" id="RU366066"/>
    </source>
</evidence>
<dbReference type="CDD" id="cd17729">
    <property type="entry name" value="BRCT_CTDP1"/>
    <property type="match status" value="1"/>
</dbReference>
<dbReference type="InterPro" id="IPR001357">
    <property type="entry name" value="BRCT_dom"/>
</dbReference>
<comment type="catalytic activity">
    <reaction evidence="5 6">
        <text>O-phospho-L-threonyl-[protein] + H2O = L-threonyl-[protein] + phosphate</text>
        <dbReference type="Rhea" id="RHEA:47004"/>
        <dbReference type="Rhea" id="RHEA-COMP:11060"/>
        <dbReference type="Rhea" id="RHEA-COMP:11605"/>
        <dbReference type="ChEBI" id="CHEBI:15377"/>
        <dbReference type="ChEBI" id="CHEBI:30013"/>
        <dbReference type="ChEBI" id="CHEBI:43474"/>
        <dbReference type="ChEBI" id="CHEBI:61977"/>
        <dbReference type="EC" id="3.1.3.16"/>
    </reaction>
</comment>
<organism evidence="10 11">
    <name type="scientific">Pichia kudriavzevii</name>
    <name type="common">Yeast</name>
    <name type="synonym">Issatchenkia orientalis</name>
    <dbReference type="NCBI Taxonomy" id="4909"/>
    <lineage>
        <taxon>Eukaryota</taxon>
        <taxon>Fungi</taxon>
        <taxon>Dikarya</taxon>
        <taxon>Ascomycota</taxon>
        <taxon>Saccharomycotina</taxon>
        <taxon>Pichiomycetes</taxon>
        <taxon>Pichiales</taxon>
        <taxon>Pichiaceae</taxon>
        <taxon>Pichia</taxon>
    </lineage>
</organism>
<dbReference type="EC" id="3.1.3.16" evidence="6"/>
<dbReference type="Gene3D" id="3.40.50.10190">
    <property type="entry name" value="BRCT domain"/>
    <property type="match status" value="1"/>
</dbReference>
<dbReference type="Pfam" id="PF03031">
    <property type="entry name" value="NIF"/>
    <property type="match status" value="1"/>
</dbReference>
<dbReference type="PANTHER" id="PTHR23081:SF36">
    <property type="entry name" value="RNA POLYMERASE II SUBUNIT A C-TERMINAL DOMAIN PHOSPHATASE"/>
    <property type="match status" value="1"/>
</dbReference>
<feature type="domain" description="FCP1 homology" evidence="9">
    <location>
        <begin position="164"/>
        <end position="350"/>
    </location>
</feature>
<gene>
    <name evidence="10" type="ORF">BOH78_2929</name>
</gene>
<dbReference type="EMBL" id="MQVM01000013">
    <property type="protein sequence ID" value="ONH73646.1"/>
    <property type="molecule type" value="Genomic_DNA"/>
</dbReference>
<dbReference type="SUPFAM" id="SSF52113">
    <property type="entry name" value="BRCT domain"/>
    <property type="match status" value="1"/>
</dbReference>
<dbReference type="Gene3D" id="1.10.287.10">
    <property type="entry name" value="S15/NS1, RNA-binding"/>
    <property type="match status" value="1"/>
</dbReference>
<dbReference type="SMART" id="SM00292">
    <property type="entry name" value="BRCT"/>
    <property type="match status" value="1"/>
</dbReference>
<dbReference type="InterPro" id="IPR011947">
    <property type="entry name" value="FCP1_euk"/>
</dbReference>
<comment type="catalytic activity">
    <reaction evidence="4 6">
        <text>O-phospho-L-seryl-[protein] + H2O = L-seryl-[protein] + phosphate</text>
        <dbReference type="Rhea" id="RHEA:20629"/>
        <dbReference type="Rhea" id="RHEA-COMP:9863"/>
        <dbReference type="Rhea" id="RHEA-COMP:11604"/>
        <dbReference type="ChEBI" id="CHEBI:15377"/>
        <dbReference type="ChEBI" id="CHEBI:29999"/>
        <dbReference type="ChEBI" id="CHEBI:43474"/>
        <dbReference type="ChEBI" id="CHEBI:83421"/>
        <dbReference type="EC" id="3.1.3.16"/>
    </reaction>
</comment>
<comment type="subcellular location">
    <subcellularLocation>
        <location evidence="1 6">Nucleus</location>
    </subcellularLocation>
</comment>
<evidence type="ECO:0000259" key="8">
    <source>
        <dbReference type="PROSITE" id="PS50172"/>
    </source>
</evidence>
<dbReference type="PROSITE" id="PS50969">
    <property type="entry name" value="FCP1"/>
    <property type="match status" value="1"/>
</dbReference>
<dbReference type="PANTHER" id="PTHR23081">
    <property type="entry name" value="RNA POLYMERASE II CTD PHOSPHATASE"/>
    <property type="match status" value="1"/>
</dbReference>